<evidence type="ECO:0000256" key="1">
    <source>
        <dbReference type="ARBA" id="ARBA00008812"/>
    </source>
</evidence>
<organism evidence="3 4">
    <name type="scientific">Nocardia stercoris</name>
    <dbReference type="NCBI Taxonomy" id="2483361"/>
    <lineage>
        <taxon>Bacteria</taxon>
        <taxon>Bacillati</taxon>
        <taxon>Actinomycetota</taxon>
        <taxon>Actinomycetes</taxon>
        <taxon>Mycobacteriales</taxon>
        <taxon>Nocardiaceae</taxon>
        <taxon>Nocardia</taxon>
    </lineage>
</organism>
<proteinExistence type="inferred from homology"/>
<dbReference type="AlphaFoldDB" id="A0A3M2KZS5"/>
<dbReference type="InterPro" id="IPR036761">
    <property type="entry name" value="TTHA0802/YceI-like_sf"/>
</dbReference>
<dbReference type="Proteomes" id="UP000279275">
    <property type="component" value="Unassembled WGS sequence"/>
</dbReference>
<dbReference type="Pfam" id="PF04264">
    <property type="entry name" value="YceI"/>
    <property type="match status" value="1"/>
</dbReference>
<dbReference type="PANTHER" id="PTHR34406">
    <property type="entry name" value="PROTEIN YCEI"/>
    <property type="match status" value="1"/>
</dbReference>
<protein>
    <recommendedName>
        <fullName evidence="2">Lipid/polyisoprenoid-binding YceI-like domain-containing protein</fullName>
    </recommendedName>
</protein>
<accession>A0A3M2KZS5</accession>
<comment type="similarity">
    <text evidence="1">Belongs to the UPF0312 family.</text>
</comment>
<dbReference type="EMBL" id="RFFH01000011">
    <property type="protein sequence ID" value="RMI30156.1"/>
    <property type="molecule type" value="Genomic_DNA"/>
</dbReference>
<evidence type="ECO:0000313" key="3">
    <source>
        <dbReference type="EMBL" id="RMI30156.1"/>
    </source>
</evidence>
<sequence length="86" mass="9370">MPVATPHDLTPGIWPLNKRRSAVNFTTHHMKVSKVNGQFTTFTAEFTVHDDSLATATATIELDSMDTGSATRDAAVWAANLLDVKQ</sequence>
<feature type="domain" description="Lipid/polyisoprenoid-binding YceI-like" evidence="2">
    <location>
        <begin position="14"/>
        <end position="86"/>
    </location>
</feature>
<dbReference type="SUPFAM" id="SSF101874">
    <property type="entry name" value="YceI-like"/>
    <property type="match status" value="1"/>
</dbReference>
<evidence type="ECO:0000259" key="2">
    <source>
        <dbReference type="Pfam" id="PF04264"/>
    </source>
</evidence>
<gene>
    <name evidence="3" type="ORF">EBN03_23330</name>
</gene>
<reference evidence="3 4" key="1">
    <citation type="submission" date="2018-10" db="EMBL/GenBank/DDBJ databases">
        <title>Isolation from cow dung.</title>
        <authorList>
            <person name="Ling L."/>
        </authorList>
    </citation>
    <scope>NUCLEOTIDE SEQUENCE [LARGE SCALE GENOMIC DNA]</scope>
    <source>
        <strain evidence="3 4">NEAU-LL90</strain>
    </source>
</reference>
<keyword evidence="4" id="KW-1185">Reference proteome</keyword>
<dbReference type="RefSeq" id="WP_122190228.1">
    <property type="nucleotide sequence ID" value="NZ_RFFH01000011.1"/>
</dbReference>
<dbReference type="Gene3D" id="2.40.128.110">
    <property type="entry name" value="Lipid/polyisoprenoid-binding, YceI-like"/>
    <property type="match status" value="1"/>
</dbReference>
<dbReference type="PANTHER" id="PTHR34406:SF1">
    <property type="entry name" value="PROTEIN YCEI"/>
    <property type="match status" value="1"/>
</dbReference>
<dbReference type="InterPro" id="IPR007372">
    <property type="entry name" value="Lipid/polyisoprenoid-bd_YceI"/>
</dbReference>
<dbReference type="OrthoDB" id="9811006at2"/>
<evidence type="ECO:0000313" key="4">
    <source>
        <dbReference type="Proteomes" id="UP000279275"/>
    </source>
</evidence>
<name>A0A3M2KZS5_9NOCA</name>
<comment type="caution">
    <text evidence="3">The sequence shown here is derived from an EMBL/GenBank/DDBJ whole genome shotgun (WGS) entry which is preliminary data.</text>
</comment>